<evidence type="ECO:0000313" key="3">
    <source>
        <dbReference type="Proteomes" id="UP001499954"/>
    </source>
</evidence>
<evidence type="ECO:0000313" key="2">
    <source>
        <dbReference type="EMBL" id="GAA1955623.1"/>
    </source>
</evidence>
<dbReference type="PANTHER" id="PTHR34389:SF2">
    <property type="entry name" value="L-RHAMNOSE MUTAROTASE"/>
    <property type="match status" value="1"/>
</dbReference>
<dbReference type="SUPFAM" id="SSF54909">
    <property type="entry name" value="Dimeric alpha+beta barrel"/>
    <property type="match status" value="1"/>
</dbReference>
<comment type="caution">
    <text evidence="2">The sequence shown here is derived from an EMBL/GenBank/DDBJ whole genome shotgun (WGS) entry which is preliminary data.</text>
</comment>
<accession>A0ABN2QS98</accession>
<dbReference type="Proteomes" id="UP001499954">
    <property type="component" value="Unassembled WGS sequence"/>
</dbReference>
<keyword evidence="3" id="KW-1185">Reference proteome</keyword>
<proteinExistence type="predicted"/>
<sequence length="166" mass="17692">MTSQRDAAERVCFQLQVDPARLDEYRERHAAVWPEMLRAIADSGRRNYSLYLRPDGLLIGVYETDDDAASQRALELDPRTAAWEAEMADFFVSLDGSRPDQGAPRLAEVFNLEDQLAALAPEPAGHAAPGTTAGTSGDAGPAASVAPQTPTDHAASVAPIAESSNS</sequence>
<dbReference type="PANTHER" id="PTHR34389">
    <property type="entry name" value="L-RHAMNOSE MUTAROTASE"/>
    <property type="match status" value="1"/>
</dbReference>
<name>A0ABN2QS98_9MICO</name>
<protein>
    <recommendedName>
        <fullName evidence="4">L-rhamnose mutarotase</fullName>
    </recommendedName>
</protein>
<reference evidence="2 3" key="1">
    <citation type="journal article" date="2019" name="Int. J. Syst. Evol. Microbiol.">
        <title>The Global Catalogue of Microorganisms (GCM) 10K type strain sequencing project: providing services to taxonomists for standard genome sequencing and annotation.</title>
        <authorList>
            <consortium name="The Broad Institute Genomics Platform"/>
            <consortium name="The Broad Institute Genome Sequencing Center for Infectious Disease"/>
            <person name="Wu L."/>
            <person name="Ma J."/>
        </authorList>
    </citation>
    <scope>NUCLEOTIDE SEQUENCE [LARGE SCALE GENOMIC DNA]</scope>
    <source>
        <strain evidence="2 3">JCM 13584</strain>
    </source>
</reference>
<feature type="region of interest" description="Disordered" evidence="1">
    <location>
        <begin position="118"/>
        <end position="166"/>
    </location>
</feature>
<feature type="compositionally biased region" description="Low complexity" evidence="1">
    <location>
        <begin position="118"/>
        <end position="143"/>
    </location>
</feature>
<dbReference type="RefSeq" id="WP_157416032.1">
    <property type="nucleotide sequence ID" value="NZ_BAAAMK010000004.1"/>
</dbReference>
<dbReference type="Gene3D" id="3.30.70.100">
    <property type="match status" value="1"/>
</dbReference>
<gene>
    <name evidence="2" type="ORF">GCM10009717_22040</name>
</gene>
<dbReference type="InterPro" id="IPR011008">
    <property type="entry name" value="Dimeric_a/b-barrel"/>
</dbReference>
<evidence type="ECO:0000256" key="1">
    <source>
        <dbReference type="SAM" id="MobiDB-lite"/>
    </source>
</evidence>
<evidence type="ECO:0008006" key="4">
    <source>
        <dbReference type="Google" id="ProtNLM"/>
    </source>
</evidence>
<dbReference type="EMBL" id="BAAAMK010000004">
    <property type="protein sequence ID" value="GAA1955623.1"/>
    <property type="molecule type" value="Genomic_DNA"/>
</dbReference>
<dbReference type="InterPro" id="IPR008000">
    <property type="entry name" value="Rham/fucose_mutarotase"/>
</dbReference>
<dbReference type="Pfam" id="PF05336">
    <property type="entry name" value="rhaM"/>
    <property type="match status" value="1"/>
</dbReference>
<organism evidence="2 3">
    <name type="scientific">Agromyces allii</name>
    <dbReference type="NCBI Taxonomy" id="393607"/>
    <lineage>
        <taxon>Bacteria</taxon>
        <taxon>Bacillati</taxon>
        <taxon>Actinomycetota</taxon>
        <taxon>Actinomycetes</taxon>
        <taxon>Micrococcales</taxon>
        <taxon>Microbacteriaceae</taxon>
        <taxon>Agromyces</taxon>
    </lineage>
</organism>